<evidence type="ECO:0000313" key="4">
    <source>
        <dbReference type="EMBL" id="KAG4424049.1"/>
    </source>
</evidence>
<dbReference type="PANTHER" id="PTHR35910:SF1">
    <property type="entry name" value="2EXR DOMAIN-CONTAINING PROTEIN"/>
    <property type="match status" value="1"/>
</dbReference>
<dbReference type="EMBL" id="JAFJYH010000026">
    <property type="protein sequence ID" value="KAG4424049.1"/>
    <property type="molecule type" value="Genomic_DNA"/>
</dbReference>
<evidence type="ECO:0000313" key="5">
    <source>
        <dbReference type="Proteomes" id="UP000664132"/>
    </source>
</evidence>
<sequence>MPPTTRSYVPPSKKAKVILNTKFRPRFMRKLPLELREMVYSHLLVPRTIEVIFLSKTEAEARSQAIQDAKYNASNVANNTTTTIQSKYNNLDNDSSDSFDDDYKNSNKPSPKAERFKFRNTSDNKLVLHAINRETRHFALKRYKHIFKTASNPGLLFNFELDYLSFTMQMNATHNEMRYRFVDRIGFQHDIARINNLIYIFYRHHTELQRVHDGTPNARTFVTRFPALKNVIITLPLEHFDHCKYCKSGDISGRHDVYGYQSNIEEHIDDAKSHFEELKQKMKDAGTEWVAPELVYKTYCLRQRWQLTLEDKGSKKS</sequence>
<feature type="compositionally biased region" description="Basic and acidic residues" evidence="2">
    <location>
        <begin position="101"/>
        <end position="113"/>
    </location>
</feature>
<accession>A0A8H7WFR0</accession>
<dbReference type="PANTHER" id="PTHR35910">
    <property type="entry name" value="2EXR DOMAIN-CONTAINING PROTEIN"/>
    <property type="match status" value="1"/>
</dbReference>
<gene>
    <name evidence="4" type="ORF">IFR04_002891</name>
</gene>
<dbReference type="Proteomes" id="UP000664132">
    <property type="component" value="Unassembled WGS sequence"/>
</dbReference>
<dbReference type="InterPro" id="IPR045518">
    <property type="entry name" value="2EXR"/>
</dbReference>
<feature type="coiled-coil region" evidence="1">
    <location>
        <begin position="261"/>
        <end position="288"/>
    </location>
</feature>
<dbReference type="OrthoDB" id="3528111at2759"/>
<evidence type="ECO:0000259" key="3">
    <source>
        <dbReference type="Pfam" id="PF20150"/>
    </source>
</evidence>
<evidence type="ECO:0000256" key="2">
    <source>
        <dbReference type="SAM" id="MobiDB-lite"/>
    </source>
</evidence>
<proteinExistence type="predicted"/>
<keyword evidence="5" id="KW-1185">Reference proteome</keyword>
<protein>
    <recommendedName>
        <fullName evidence="3">2EXR domain-containing protein</fullName>
    </recommendedName>
</protein>
<feature type="region of interest" description="Disordered" evidence="2">
    <location>
        <begin position="87"/>
        <end position="113"/>
    </location>
</feature>
<dbReference type="Pfam" id="PF20150">
    <property type="entry name" value="2EXR"/>
    <property type="match status" value="1"/>
</dbReference>
<organism evidence="4 5">
    <name type="scientific">Cadophora malorum</name>
    <dbReference type="NCBI Taxonomy" id="108018"/>
    <lineage>
        <taxon>Eukaryota</taxon>
        <taxon>Fungi</taxon>
        <taxon>Dikarya</taxon>
        <taxon>Ascomycota</taxon>
        <taxon>Pezizomycotina</taxon>
        <taxon>Leotiomycetes</taxon>
        <taxon>Helotiales</taxon>
        <taxon>Ploettnerulaceae</taxon>
        <taxon>Cadophora</taxon>
    </lineage>
</organism>
<dbReference type="AlphaFoldDB" id="A0A8H7WFR0"/>
<reference evidence="4" key="1">
    <citation type="submission" date="2021-02" db="EMBL/GenBank/DDBJ databases">
        <title>Genome sequence Cadophora malorum strain M34.</title>
        <authorList>
            <person name="Stefanovic E."/>
            <person name="Vu D."/>
            <person name="Scully C."/>
            <person name="Dijksterhuis J."/>
            <person name="Roader J."/>
            <person name="Houbraken J."/>
        </authorList>
    </citation>
    <scope>NUCLEOTIDE SEQUENCE</scope>
    <source>
        <strain evidence="4">M34</strain>
    </source>
</reference>
<feature type="domain" description="2EXR" evidence="3">
    <location>
        <begin position="29"/>
        <end position="164"/>
    </location>
</feature>
<keyword evidence="1" id="KW-0175">Coiled coil</keyword>
<evidence type="ECO:0000256" key="1">
    <source>
        <dbReference type="SAM" id="Coils"/>
    </source>
</evidence>
<name>A0A8H7WFR0_9HELO</name>
<comment type="caution">
    <text evidence="4">The sequence shown here is derived from an EMBL/GenBank/DDBJ whole genome shotgun (WGS) entry which is preliminary data.</text>
</comment>